<accession>A0ABT1S5G4</accession>
<proteinExistence type="predicted"/>
<evidence type="ECO:0000313" key="3">
    <source>
        <dbReference type="Proteomes" id="UP001524478"/>
    </source>
</evidence>
<feature type="transmembrane region" description="Helical" evidence="1">
    <location>
        <begin position="90"/>
        <end position="112"/>
    </location>
</feature>
<feature type="transmembrane region" description="Helical" evidence="1">
    <location>
        <begin position="30"/>
        <end position="50"/>
    </location>
</feature>
<gene>
    <name evidence="2" type="ORF">NE686_01335</name>
</gene>
<reference evidence="2 3" key="1">
    <citation type="submission" date="2022-06" db="EMBL/GenBank/DDBJ databases">
        <title>Isolation of gut microbiota from human fecal samples.</title>
        <authorList>
            <person name="Pamer E.G."/>
            <person name="Barat B."/>
            <person name="Waligurski E."/>
            <person name="Medina S."/>
            <person name="Paddock L."/>
            <person name="Mostad J."/>
        </authorList>
    </citation>
    <scope>NUCLEOTIDE SEQUENCE [LARGE SCALE GENOMIC DNA]</scope>
    <source>
        <strain evidence="2 3">DFI.7.95</strain>
    </source>
</reference>
<sequence length="116" mass="13294">MIKKQFYFGFFGLMGFKSLLYFYTGNLSDLAYIGFFGFFANFFTGKISGSKEDERYIENRKTALAFTAPLAILAVAIIWSSTILVRDIELIRVLIFLLSAILLNVYGIKLYILEEK</sequence>
<keyword evidence="1" id="KW-1133">Transmembrane helix</keyword>
<evidence type="ECO:0000256" key="1">
    <source>
        <dbReference type="SAM" id="Phobius"/>
    </source>
</evidence>
<keyword evidence="1" id="KW-0472">Membrane</keyword>
<feature type="transmembrane region" description="Helical" evidence="1">
    <location>
        <begin position="62"/>
        <end position="84"/>
    </location>
</feature>
<dbReference type="Proteomes" id="UP001524478">
    <property type="component" value="Unassembled WGS sequence"/>
</dbReference>
<name>A0ABT1S5G4_9FIRM</name>
<protein>
    <submittedName>
        <fullName evidence="2">DUF3796 domain-containing protein</fullName>
    </submittedName>
</protein>
<comment type="caution">
    <text evidence="2">The sequence shown here is derived from an EMBL/GenBank/DDBJ whole genome shotgun (WGS) entry which is preliminary data.</text>
</comment>
<keyword evidence="1" id="KW-0812">Transmembrane</keyword>
<evidence type="ECO:0000313" key="2">
    <source>
        <dbReference type="EMBL" id="MCQ4921714.1"/>
    </source>
</evidence>
<dbReference type="RefSeq" id="WP_256310193.1">
    <property type="nucleotide sequence ID" value="NZ_JANGAC010000001.1"/>
</dbReference>
<dbReference type="EMBL" id="JANGAC010000001">
    <property type="protein sequence ID" value="MCQ4921714.1"/>
    <property type="molecule type" value="Genomic_DNA"/>
</dbReference>
<organism evidence="2 3">
    <name type="scientific">Tissierella carlieri</name>
    <dbReference type="NCBI Taxonomy" id="689904"/>
    <lineage>
        <taxon>Bacteria</taxon>
        <taxon>Bacillati</taxon>
        <taxon>Bacillota</taxon>
        <taxon>Tissierellia</taxon>
        <taxon>Tissierellales</taxon>
        <taxon>Tissierellaceae</taxon>
        <taxon>Tissierella</taxon>
    </lineage>
</organism>
<keyword evidence="3" id="KW-1185">Reference proteome</keyword>